<dbReference type="GO" id="GO:0007030">
    <property type="term" value="P:Golgi organization"/>
    <property type="evidence" value="ECO:0007669"/>
    <property type="project" value="InterPro"/>
</dbReference>
<evidence type="ECO:0000256" key="5">
    <source>
        <dbReference type="ARBA" id="ARBA00022927"/>
    </source>
</evidence>
<dbReference type="InterPro" id="IPR009316">
    <property type="entry name" value="COG2"/>
</dbReference>
<accession>A1C4Y0</accession>
<keyword evidence="4" id="KW-0813">Transport</keyword>
<evidence type="ECO:0000256" key="10">
    <source>
        <dbReference type="SAM" id="MobiDB-lite"/>
    </source>
</evidence>
<keyword evidence="7" id="KW-0472">Membrane</keyword>
<keyword evidence="13" id="KW-1185">Reference proteome</keyword>
<evidence type="ECO:0000256" key="8">
    <source>
        <dbReference type="ARBA" id="ARBA00031344"/>
    </source>
</evidence>
<evidence type="ECO:0000256" key="1">
    <source>
        <dbReference type="ARBA" id="ARBA00004395"/>
    </source>
</evidence>
<dbReference type="PANTHER" id="PTHR12961">
    <property type="entry name" value="CONSERVED OLIGOMERIC GOLGI COMPLEX COMPONENT 2"/>
    <property type="match status" value="1"/>
</dbReference>
<dbReference type="Pfam" id="PF06148">
    <property type="entry name" value="COG2_N"/>
    <property type="match status" value="1"/>
</dbReference>
<evidence type="ECO:0000259" key="11">
    <source>
        <dbReference type="Pfam" id="PF06148"/>
    </source>
</evidence>
<feature type="coiled-coil region" evidence="9">
    <location>
        <begin position="50"/>
        <end position="80"/>
    </location>
</feature>
<dbReference type="RefSeq" id="XP_001276174.1">
    <property type="nucleotide sequence ID" value="XM_001276173.1"/>
</dbReference>
<evidence type="ECO:0000256" key="6">
    <source>
        <dbReference type="ARBA" id="ARBA00023034"/>
    </source>
</evidence>
<gene>
    <name evidence="12" type="ORF">ACLA_001590</name>
</gene>
<evidence type="ECO:0000313" key="12">
    <source>
        <dbReference type="EMBL" id="EAW14748.1"/>
    </source>
</evidence>
<dbReference type="OrthoDB" id="332281at2759"/>
<dbReference type="STRING" id="344612.A1C4Y0"/>
<sequence>MNRFRVCTRSFGDSDESASDFDDDDSGLPFPEPLSRSSFLAPNFDPAVYLSSLTNRHQSLEDLRQELRNLDQLLSRELLDLVNENYRDFLSLGGALHGGEEKIEQVRVGLLSFQRDVEAIRYKVEARHKEMEQLLSEKKHLKDHANIARALLDFAERVEELEKRLMIDDARTRHPSESVEEIDTDSDLFGSEVDESEDEEQSGGSETTPLVSLKRLQNHIQKYVFLTRLSARIGDDHPFFRNQQPRLSKIRATVLVDLKTALEQANHAGEKRDTKTLAVLRLYKLMGEDTSAVTALKNLKI</sequence>
<comment type="subcellular location">
    <subcellularLocation>
        <location evidence="1">Golgi apparatus membrane</location>
        <topology evidence="1">Peripheral membrane protein</topology>
    </subcellularLocation>
</comment>
<dbReference type="AlphaFoldDB" id="A1C4Y0"/>
<dbReference type="OMA" id="YKLMGED"/>
<keyword evidence="6" id="KW-0333">Golgi apparatus</keyword>
<evidence type="ECO:0000256" key="3">
    <source>
        <dbReference type="ARBA" id="ARBA00020977"/>
    </source>
</evidence>
<dbReference type="GO" id="GO:0015031">
    <property type="term" value="P:protein transport"/>
    <property type="evidence" value="ECO:0007669"/>
    <property type="project" value="UniProtKB-KW"/>
</dbReference>
<feature type="region of interest" description="Disordered" evidence="10">
    <location>
        <begin position="1"/>
        <end position="27"/>
    </location>
</feature>
<dbReference type="EMBL" id="DS027004">
    <property type="protein sequence ID" value="EAW14748.1"/>
    <property type="molecule type" value="Genomic_DNA"/>
</dbReference>
<reference evidence="12 13" key="1">
    <citation type="journal article" date="2008" name="PLoS Genet.">
        <title>Genomic islands in the pathogenic filamentous fungus Aspergillus fumigatus.</title>
        <authorList>
            <person name="Fedorova N.D."/>
            <person name="Khaldi N."/>
            <person name="Joardar V.S."/>
            <person name="Maiti R."/>
            <person name="Amedeo P."/>
            <person name="Anderson M.J."/>
            <person name="Crabtree J."/>
            <person name="Silva J.C."/>
            <person name="Badger J.H."/>
            <person name="Albarraq A."/>
            <person name="Angiuoli S."/>
            <person name="Bussey H."/>
            <person name="Bowyer P."/>
            <person name="Cotty P.J."/>
            <person name="Dyer P.S."/>
            <person name="Egan A."/>
            <person name="Galens K."/>
            <person name="Fraser-Liggett C.M."/>
            <person name="Haas B.J."/>
            <person name="Inman J.M."/>
            <person name="Kent R."/>
            <person name="Lemieux S."/>
            <person name="Malavazi I."/>
            <person name="Orvis J."/>
            <person name="Roemer T."/>
            <person name="Ronning C.M."/>
            <person name="Sundaram J.P."/>
            <person name="Sutton G."/>
            <person name="Turner G."/>
            <person name="Venter J.C."/>
            <person name="White O.R."/>
            <person name="Whitty B.R."/>
            <person name="Youngman P."/>
            <person name="Wolfe K.H."/>
            <person name="Goldman G.H."/>
            <person name="Wortman J.R."/>
            <person name="Jiang B."/>
            <person name="Denning D.W."/>
            <person name="Nierman W.C."/>
        </authorList>
    </citation>
    <scope>NUCLEOTIDE SEQUENCE [LARGE SCALE GENOMIC DNA]</scope>
    <source>
        <strain evidence="13">ATCC 1007 / CBS 513.65 / DSM 816 / NCTC 3887 / NRRL 1</strain>
    </source>
</reference>
<dbReference type="HOGENOM" id="CLU_056777_0_0_1"/>
<evidence type="ECO:0000256" key="2">
    <source>
        <dbReference type="ARBA" id="ARBA00007603"/>
    </source>
</evidence>
<organism evidence="12 13">
    <name type="scientific">Aspergillus clavatus (strain ATCC 1007 / CBS 513.65 / DSM 816 / NCTC 3887 / NRRL 1 / QM 1276 / 107)</name>
    <dbReference type="NCBI Taxonomy" id="344612"/>
    <lineage>
        <taxon>Eukaryota</taxon>
        <taxon>Fungi</taxon>
        <taxon>Dikarya</taxon>
        <taxon>Ascomycota</taxon>
        <taxon>Pezizomycotina</taxon>
        <taxon>Eurotiomycetes</taxon>
        <taxon>Eurotiomycetidae</taxon>
        <taxon>Eurotiales</taxon>
        <taxon>Aspergillaceae</taxon>
        <taxon>Aspergillus</taxon>
        <taxon>Aspergillus subgen. Fumigati</taxon>
    </lineage>
</organism>
<dbReference type="GO" id="GO:0006891">
    <property type="term" value="P:intra-Golgi vesicle-mediated transport"/>
    <property type="evidence" value="ECO:0007669"/>
    <property type="project" value="TreeGrafter"/>
</dbReference>
<keyword evidence="9" id="KW-0175">Coiled coil</keyword>
<feature type="compositionally biased region" description="Acidic residues" evidence="10">
    <location>
        <begin position="178"/>
        <end position="201"/>
    </location>
</feature>
<keyword evidence="5" id="KW-0653">Protein transport</keyword>
<dbReference type="GO" id="GO:0017119">
    <property type="term" value="C:Golgi transport complex"/>
    <property type="evidence" value="ECO:0007669"/>
    <property type="project" value="TreeGrafter"/>
</dbReference>
<dbReference type="Proteomes" id="UP000006701">
    <property type="component" value="Unassembled WGS sequence"/>
</dbReference>
<evidence type="ECO:0000256" key="4">
    <source>
        <dbReference type="ARBA" id="ARBA00022448"/>
    </source>
</evidence>
<proteinExistence type="inferred from homology"/>
<evidence type="ECO:0000256" key="9">
    <source>
        <dbReference type="SAM" id="Coils"/>
    </source>
</evidence>
<protein>
    <recommendedName>
        <fullName evidence="3">Conserved oligomeric Golgi complex subunit 2</fullName>
    </recommendedName>
    <alternativeName>
        <fullName evidence="8">Component of oligomeric Golgi complex 2</fullName>
    </alternativeName>
</protein>
<dbReference type="eggNOG" id="KOG2307">
    <property type="taxonomic scope" value="Eukaryota"/>
</dbReference>
<name>A1C4Y0_ASPCL</name>
<dbReference type="InterPro" id="IPR024602">
    <property type="entry name" value="COG_su2_N"/>
</dbReference>
<evidence type="ECO:0000256" key="7">
    <source>
        <dbReference type="ARBA" id="ARBA00023136"/>
    </source>
</evidence>
<dbReference type="GO" id="GO:0000139">
    <property type="term" value="C:Golgi membrane"/>
    <property type="evidence" value="ECO:0007669"/>
    <property type="project" value="UniProtKB-SubCell"/>
</dbReference>
<evidence type="ECO:0000313" key="13">
    <source>
        <dbReference type="Proteomes" id="UP000006701"/>
    </source>
</evidence>
<feature type="region of interest" description="Disordered" evidence="10">
    <location>
        <begin position="172"/>
        <end position="210"/>
    </location>
</feature>
<dbReference type="GeneID" id="4708657"/>
<feature type="compositionally biased region" description="Acidic residues" evidence="10">
    <location>
        <begin position="13"/>
        <end position="26"/>
    </location>
</feature>
<feature type="domain" description="Conserved oligomeric Golgi complex subunit 2 N-terminal" evidence="11">
    <location>
        <begin position="33"/>
        <end position="107"/>
    </location>
</feature>
<comment type="similarity">
    <text evidence="2">Belongs to the COG2 family.</text>
</comment>
<dbReference type="KEGG" id="act:ACLA_001590"/>
<dbReference type="VEuPathDB" id="FungiDB:ACLA_001590"/>
<dbReference type="PANTHER" id="PTHR12961:SF0">
    <property type="entry name" value="CONSERVED OLIGOMERIC GOLGI COMPLEX SUBUNIT 2"/>
    <property type="match status" value="1"/>
</dbReference>